<feature type="domain" description="ATP-grasp" evidence="9">
    <location>
        <begin position="126"/>
        <end position="321"/>
    </location>
</feature>
<dbReference type="PROSITE" id="PS50975">
    <property type="entry name" value="ATP_GRASP"/>
    <property type="match status" value="1"/>
</dbReference>
<evidence type="ECO:0000259" key="9">
    <source>
        <dbReference type="PROSITE" id="PS50975"/>
    </source>
</evidence>
<evidence type="ECO:0000256" key="5">
    <source>
        <dbReference type="ARBA" id="ARBA00023267"/>
    </source>
</evidence>
<dbReference type="Pfam" id="PF02785">
    <property type="entry name" value="Biotin_carb_C"/>
    <property type="match status" value="1"/>
</dbReference>
<comment type="cofactor">
    <cofactor evidence="1">
        <name>biotin</name>
        <dbReference type="ChEBI" id="CHEBI:57586"/>
    </cofactor>
</comment>
<keyword evidence="5" id="KW-0092">Biotin</keyword>
<dbReference type="Pfam" id="PF00364">
    <property type="entry name" value="Biotin_lipoyl"/>
    <property type="match status" value="1"/>
</dbReference>
<dbReference type="PANTHER" id="PTHR45007">
    <property type="entry name" value="CARBOXYLASE, PUTATIVE (AFU_ORTHOLOGUE AFUA_5G07570)-RELATED"/>
    <property type="match status" value="1"/>
</dbReference>
<feature type="compositionally biased region" description="Low complexity" evidence="7">
    <location>
        <begin position="568"/>
        <end position="581"/>
    </location>
</feature>
<keyword evidence="2" id="KW-0436">Ligase</keyword>
<feature type="domain" description="Lipoyl-binding" evidence="8">
    <location>
        <begin position="587"/>
        <end position="663"/>
    </location>
</feature>
<dbReference type="InterPro" id="IPR011761">
    <property type="entry name" value="ATP-grasp"/>
</dbReference>
<dbReference type="PROSITE" id="PS50979">
    <property type="entry name" value="BC"/>
    <property type="match status" value="1"/>
</dbReference>
<dbReference type="PANTHER" id="PTHR45007:SF1">
    <property type="entry name" value="CARBOXYLASE, PUTATIVE (AFU_ORTHOLOGUE AFUA_5G07570)-RELATED"/>
    <property type="match status" value="1"/>
</dbReference>
<dbReference type="SUPFAM" id="SSF51230">
    <property type="entry name" value="Single hybrid motif"/>
    <property type="match status" value="1"/>
</dbReference>
<dbReference type="SUPFAM" id="SSF52440">
    <property type="entry name" value="PreATP-grasp domain"/>
    <property type="match status" value="1"/>
</dbReference>
<dbReference type="InterPro" id="IPR000089">
    <property type="entry name" value="Biotin_lipoyl"/>
</dbReference>
<evidence type="ECO:0000256" key="4">
    <source>
        <dbReference type="ARBA" id="ARBA00022840"/>
    </source>
</evidence>
<dbReference type="InterPro" id="IPR011054">
    <property type="entry name" value="Rudment_hybrid_motif"/>
</dbReference>
<reference evidence="11 12" key="1">
    <citation type="journal article" date="2024" name="J. Plant Pathol.">
        <title>Sequence and assembly of the genome of Seiridium unicorne, isolate CBS 538.82, causal agent of cypress canker disease.</title>
        <authorList>
            <person name="Scali E."/>
            <person name="Rocca G.D."/>
            <person name="Danti R."/>
            <person name="Garbelotto M."/>
            <person name="Barberini S."/>
            <person name="Baroncelli R."/>
            <person name="Emiliani G."/>
        </authorList>
    </citation>
    <scope>NUCLEOTIDE SEQUENCE [LARGE SCALE GENOMIC DNA]</scope>
    <source>
        <strain evidence="11 12">BM-138-508</strain>
    </source>
</reference>
<evidence type="ECO:0000256" key="6">
    <source>
        <dbReference type="PROSITE-ProRule" id="PRU00409"/>
    </source>
</evidence>
<dbReference type="CDD" id="cd06850">
    <property type="entry name" value="biotinyl_domain"/>
    <property type="match status" value="1"/>
</dbReference>
<dbReference type="SUPFAM" id="SSF51246">
    <property type="entry name" value="Rudiment single hybrid motif"/>
    <property type="match status" value="1"/>
</dbReference>
<evidence type="ECO:0000256" key="2">
    <source>
        <dbReference type="ARBA" id="ARBA00022598"/>
    </source>
</evidence>
<keyword evidence="12" id="KW-1185">Reference proteome</keyword>
<evidence type="ECO:0000313" key="11">
    <source>
        <dbReference type="EMBL" id="KAK9425416.1"/>
    </source>
</evidence>
<comment type="caution">
    <text evidence="11">The sequence shown here is derived from an EMBL/GenBank/DDBJ whole genome shotgun (WGS) entry which is preliminary data.</text>
</comment>
<proteinExistence type="predicted"/>
<protein>
    <submittedName>
        <fullName evidence="11">Uncharacterized protein</fullName>
    </submittedName>
</protein>
<dbReference type="PROSITE" id="PS00867">
    <property type="entry name" value="CPSASE_2"/>
    <property type="match status" value="1"/>
</dbReference>
<dbReference type="EMBL" id="JARVKF010000017">
    <property type="protein sequence ID" value="KAK9425416.1"/>
    <property type="molecule type" value="Genomic_DNA"/>
</dbReference>
<dbReference type="Proteomes" id="UP001408356">
    <property type="component" value="Unassembled WGS sequence"/>
</dbReference>
<gene>
    <name evidence="11" type="ORF">SUNI508_13024</name>
</gene>
<dbReference type="Pfam" id="PF00289">
    <property type="entry name" value="Biotin_carb_N"/>
    <property type="match status" value="1"/>
</dbReference>
<dbReference type="InterPro" id="IPR005479">
    <property type="entry name" value="CPAse_ATP-bd"/>
</dbReference>
<dbReference type="Gene3D" id="3.30.470.20">
    <property type="entry name" value="ATP-grasp fold, B domain"/>
    <property type="match status" value="1"/>
</dbReference>
<dbReference type="InterPro" id="IPR005481">
    <property type="entry name" value="BC-like_N"/>
</dbReference>
<dbReference type="Pfam" id="PF02786">
    <property type="entry name" value="CPSase_L_D2"/>
    <property type="match status" value="1"/>
</dbReference>
<dbReference type="InterPro" id="IPR005482">
    <property type="entry name" value="Biotin_COase_C"/>
</dbReference>
<evidence type="ECO:0000259" key="10">
    <source>
        <dbReference type="PROSITE" id="PS50979"/>
    </source>
</evidence>
<keyword evidence="4 6" id="KW-0067">ATP-binding</keyword>
<feature type="region of interest" description="Disordered" evidence="7">
    <location>
        <begin position="568"/>
        <end position="594"/>
    </location>
</feature>
<dbReference type="SUPFAM" id="SSF56059">
    <property type="entry name" value="Glutathione synthetase ATP-binding domain-like"/>
    <property type="match status" value="1"/>
</dbReference>
<dbReference type="InterPro" id="IPR011053">
    <property type="entry name" value="Single_hybrid_motif"/>
</dbReference>
<dbReference type="InterPro" id="IPR016185">
    <property type="entry name" value="PreATP-grasp_dom_sf"/>
</dbReference>
<dbReference type="SMART" id="SM00878">
    <property type="entry name" value="Biotin_carb_C"/>
    <property type="match status" value="1"/>
</dbReference>
<dbReference type="InterPro" id="IPR011764">
    <property type="entry name" value="Biotin_carboxylation_dom"/>
</dbReference>
<name>A0ABR2VF22_9PEZI</name>
<keyword evidence="3 6" id="KW-0547">Nucleotide-binding</keyword>
<accession>A0ABR2VF22</accession>
<sequence>MSTLGRPPPRRITRLLIANRGEIATRIVAAARELGIDTVTIYSSSDDSHTFNSSHKVQLSSPASYSDVSELIRIAKEQNVDAVHPGYGFLSENSEFSKRLWEDAGVQVVGPGWDILERTGDKLAAKALAREVNVPVLEATENPVGLEDAKEFMDIVGGRPVMLKAVDGGGGRGIRLVRNPHELPRLARLAIAESPSKQVFVETAAVDGFRHIEIQIMGDGTGAVGHLWERECSIQRRYQKIIEIAPSTVSDRRLISSIIGAALRMAERIRYFSLGTFEFLANPKTEEFFFLEINPRLQVEHTITEAITGVDIVQAQLRIAQGDCLHDLEIGSLDRLPLADALPPRKHAIQMRLTAENVDSGWSLSVGKIAGFRFPTGNGVRVDTSLVGGRPAVVTSDFDSLIAKIIVSAGSWDAVVRKARRALEDTHVSGVKTNIDVLRAIVANPVFEAGDCDTEWLEAEMPGLLESCRQLTPSLGSSGFLNSTDPASNGSGGQLGGISSSTVLFRKGDAWQIDLVPQSSSSEADGSSTTTRHLKLDRVLRNEFPSLLSAEISYSSPDHPDPEHYKLSLTSTQASSSSILAGTRHRKGNPSDPRHVIVPFPGRLIEVLADEGQEVRQGDVVAVVQQMKMELDIRSPANGRIVWLTEAEDGDDVAEGMLVAELELSTGKGERPKL</sequence>
<evidence type="ECO:0000256" key="3">
    <source>
        <dbReference type="ARBA" id="ARBA00022741"/>
    </source>
</evidence>
<dbReference type="Gene3D" id="2.40.50.100">
    <property type="match status" value="1"/>
</dbReference>
<evidence type="ECO:0000259" key="8">
    <source>
        <dbReference type="PROSITE" id="PS50968"/>
    </source>
</evidence>
<feature type="domain" description="Biotin carboxylation" evidence="10">
    <location>
        <begin position="11"/>
        <end position="462"/>
    </location>
</feature>
<evidence type="ECO:0000256" key="7">
    <source>
        <dbReference type="SAM" id="MobiDB-lite"/>
    </source>
</evidence>
<dbReference type="PROSITE" id="PS50968">
    <property type="entry name" value="BIOTINYL_LIPOYL"/>
    <property type="match status" value="1"/>
</dbReference>
<evidence type="ECO:0000313" key="12">
    <source>
        <dbReference type="Proteomes" id="UP001408356"/>
    </source>
</evidence>
<evidence type="ECO:0000256" key="1">
    <source>
        <dbReference type="ARBA" id="ARBA00001953"/>
    </source>
</evidence>
<organism evidence="11 12">
    <name type="scientific">Seiridium unicorne</name>
    <dbReference type="NCBI Taxonomy" id="138068"/>
    <lineage>
        <taxon>Eukaryota</taxon>
        <taxon>Fungi</taxon>
        <taxon>Dikarya</taxon>
        <taxon>Ascomycota</taxon>
        <taxon>Pezizomycotina</taxon>
        <taxon>Sordariomycetes</taxon>
        <taxon>Xylariomycetidae</taxon>
        <taxon>Amphisphaeriales</taxon>
        <taxon>Sporocadaceae</taxon>
        <taxon>Seiridium</taxon>
    </lineage>
</organism>